<sequence length="307" mass="33243">MASSDPEIKDGFTLPLWMKSKPTKEFEPFAGSPPAPEDSFFYIRYPKTDVLFGQTKNIQEISTLSTETKEVTAAAAYNIIKEKDWSKHTKPCQDVLHGIAPINTAASSVTSKPKPAGTDDGFKGEGAACGNSVVKVANQMVSSTRSPRGFLVASVSEDSAGEEAAAPAQPRRLAARRGSRSLPATPAHSPHTSPTRRHNGNRYFTTPFEPVEDFGSRSWLSMALLGFKKDLTTSTSTLAEEDTLEARLQGGTLAESVESLGPSPKGKEPKLLSHEPIQQPKVSKPSHGFLPKPSELREMNFWSPTSM</sequence>
<dbReference type="Proteomes" id="UP000791440">
    <property type="component" value="Unassembled WGS sequence"/>
</dbReference>
<proteinExistence type="predicted"/>
<keyword evidence="3" id="KW-1185">Reference proteome</keyword>
<protein>
    <submittedName>
        <fullName evidence="2">Uncharacterized protein</fullName>
    </submittedName>
</protein>
<feature type="region of interest" description="Disordered" evidence="1">
    <location>
        <begin position="158"/>
        <end position="204"/>
    </location>
</feature>
<comment type="caution">
    <text evidence="2">The sequence shown here is derived from an EMBL/GenBank/DDBJ whole genome shotgun (WGS) entry which is preliminary data.</text>
</comment>
<organism evidence="2 3">
    <name type="scientific">Manduca sexta</name>
    <name type="common">Tobacco hawkmoth</name>
    <name type="synonym">Tobacco hornworm</name>
    <dbReference type="NCBI Taxonomy" id="7130"/>
    <lineage>
        <taxon>Eukaryota</taxon>
        <taxon>Metazoa</taxon>
        <taxon>Ecdysozoa</taxon>
        <taxon>Arthropoda</taxon>
        <taxon>Hexapoda</taxon>
        <taxon>Insecta</taxon>
        <taxon>Pterygota</taxon>
        <taxon>Neoptera</taxon>
        <taxon>Endopterygota</taxon>
        <taxon>Lepidoptera</taxon>
        <taxon>Glossata</taxon>
        <taxon>Ditrysia</taxon>
        <taxon>Bombycoidea</taxon>
        <taxon>Sphingidae</taxon>
        <taxon>Sphinginae</taxon>
        <taxon>Sphingini</taxon>
        <taxon>Manduca</taxon>
    </lineage>
</organism>
<evidence type="ECO:0000256" key="1">
    <source>
        <dbReference type="SAM" id="MobiDB-lite"/>
    </source>
</evidence>
<gene>
    <name evidence="2" type="ORF">O3G_MSEX005725</name>
</gene>
<evidence type="ECO:0000313" key="2">
    <source>
        <dbReference type="EMBL" id="KAG6448857.1"/>
    </source>
</evidence>
<reference evidence="2" key="2">
    <citation type="submission" date="2020-12" db="EMBL/GenBank/DDBJ databases">
        <authorList>
            <person name="Kanost M."/>
        </authorList>
    </citation>
    <scope>NUCLEOTIDE SEQUENCE</scope>
</reference>
<dbReference type="EMBL" id="JH668362">
    <property type="protein sequence ID" value="KAG6448857.1"/>
    <property type="molecule type" value="Genomic_DNA"/>
</dbReference>
<evidence type="ECO:0000313" key="3">
    <source>
        <dbReference type="Proteomes" id="UP000791440"/>
    </source>
</evidence>
<feature type="compositionally biased region" description="Low complexity" evidence="1">
    <location>
        <begin position="162"/>
        <end position="172"/>
    </location>
</feature>
<name>A0A921Z026_MANSE</name>
<feature type="region of interest" description="Disordered" evidence="1">
    <location>
        <begin position="246"/>
        <end position="307"/>
    </location>
</feature>
<dbReference type="AlphaFoldDB" id="A0A921Z026"/>
<reference evidence="2" key="1">
    <citation type="journal article" date="2016" name="Insect Biochem. Mol. Biol.">
        <title>Multifaceted biological insights from a draft genome sequence of the tobacco hornworm moth, Manduca sexta.</title>
        <authorList>
            <person name="Kanost M.R."/>
            <person name="Arrese E.L."/>
            <person name="Cao X."/>
            <person name="Chen Y.R."/>
            <person name="Chellapilla S."/>
            <person name="Goldsmith M.R."/>
            <person name="Grosse-Wilde E."/>
            <person name="Heckel D.G."/>
            <person name="Herndon N."/>
            <person name="Jiang H."/>
            <person name="Papanicolaou A."/>
            <person name="Qu J."/>
            <person name="Soulages J.L."/>
            <person name="Vogel H."/>
            <person name="Walters J."/>
            <person name="Waterhouse R.M."/>
            <person name="Ahn S.J."/>
            <person name="Almeida F.C."/>
            <person name="An C."/>
            <person name="Aqrawi P."/>
            <person name="Bretschneider A."/>
            <person name="Bryant W.B."/>
            <person name="Bucks S."/>
            <person name="Chao H."/>
            <person name="Chevignon G."/>
            <person name="Christen J.M."/>
            <person name="Clarke D.F."/>
            <person name="Dittmer N.T."/>
            <person name="Ferguson L.C.F."/>
            <person name="Garavelou S."/>
            <person name="Gordon K.H.J."/>
            <person name="Gunaratna R.T."/>
            <person name="Han Y."/>
            <person name="Hauser F."/>
            <person name="He Y."/>
            <person name="Heidel-Fischer H."/>
            <person name="Hirsh A."/>
            <person name="Hu Y."/>
            <person name="Jiang H."/>
            <person name="Kalra D."/>
            <person name="Klinner C."/>
            <person name="Konig C."/>
            <person name="Kovar C."/>
            <person name="Kroll A.R."/>
            <person name="Kuwar S.S."/>
            <person name="Lee S.L."/>
            <person name="Lehman R."/>
            <person name="Li K."/>
            <person name="Li Z."/>
            <person name="Liang H."/>
            <person name="Lovelace S."/>
            <person name="Lu Z."/>
            <person name="Mansfield J.H."/>
            <person name="McCulloch K.J."/>
            <person name="Mathew T."/>
            <person name="Morton B."/>
            <person name="Muzny D.M."/>
            <person name="Neunemann D."/>
            <person name="Ongeri F."/>
            <person name="Pauchet Y."/>
            <person name="Pu L.L."/>
            <person name="Pyrousis I."/>
            <person name="Rao X.J."/>
            <person name="Redding A."/>
            <person name="Roesel C."/>
            <person name="Sanchez-Gracia A."/>
            <person name="Schaack S."/>
            <person name="Shukla A."/>
            <person name="Tetreau G."/>
            <person name="Wang Y."/>
            <person name="Xiong G.H."/>
            <person name="Traut W."/>
            <person name="Walsh T.K."/>
            <person name="Worley K.C."/>
            <person name="Wu D."/>
            <person name="Wu W."/>
            <person name="Wu Y.Q."/>
            <person name="Zhang X."/>
            <person name="Zou Z."/>
            <person name="Zucker H."/>
            <person name="Briscoe A.D."/>
            <person name="Burmester T."/>
            <person name="Clem R.J."/>
            <person name="Feyereisen R."/>
            <person name="Grimmelikhuijzen C.J.P."/>
            <person name="Hamodrakas S.J."/>
            <person name="Hansson B.S."/>
            <person name="Huguet E."/>
            <person name="Jermiin L.S."/>
            <person name="Lan Q."/>
            <person name="Lehman H.K."/>
            <person name="Lorenzen M."/>
            <person name="Merzendorfer H."/>
            <person name="Michalopoulos I."/>
            <person name="Morton D.B."/>
            <person name="Muthukrishnan S."/>
            <person name="Oakeshott J.G."/>
            <person name="Palmer W."/>
            <person name="Park Y."/>
            <person name="Passarelli A.L."/>
            <person name="Rozas J."/>
            <person name="Schwartz L.M."/>
            <person name="Smith W."/>
            <person name="Southgate A."/>
            <person name="Vilcinskas A."/>
            <person name="Vogt R."/>
            <person name="Wang P."/>
            <person name="Werren J."/>
            <person name="Yu X.Q."/>
            <person name="Zhou J.J."/>
            <person name="Brown S.J."/>
            <person name="Scherer S.E."/>
            <person name="Richards S."/>
            <person name="Blissard G.W."/>
        </authorList>
    </citation>
    <scope>NUCLEOTIDE SEQUENCE</scope>
</reference>
<accession>A0A921Z026</accession>